<sequence length="170" mass="18781">MTTDIPSRANAEDTRSGAADVAPEQAEAIKAVEAEFSELMTQVRRIIHQHAERVSPGLNPGAYKIFTSIVRHGPVTSSDMVDRMAVDKGQLSRTIRELEGLGLIARTPAPSDRRVSLLEATPEGIRRLEAARSHHESLLYDTLRLWDVDRVRDLAELLHALTNGVTPEAR</sequence>
<feature type="domain" description="HTH marR-type" evidence="5">
    <location>
        <begin position="33"/>
        <end position="163"/>
    </location>
</feature>
<evidence type="ECO:0000256" key="1">
    <source>
        <dbReference type="ARBA" id="ARBA00023015"/>
    </source>
</evidence>
<reference evidence="7" key="1">
    <citation type="journal article" date="2019" name="Int. J. Syst. Evol. Microbiol.">
        <title>The Global Catalogue of Microorganisms (GCM) 10K type strain sequencing project: providing services to taxonomists for standard genome sequencing and annotation.</title>
        <authorList>
            <consortium name="The Broad Institute Genomics Platform"/>
            <consortium name="The Broad Institute Genome Sequencing Center for Infectious Disease"/>
            <person name="Wu L."/>
            <person name="Ma J."/>
        </authorList>
    </citation>
    <scope>NUCLEOTIDE SEQUENCE [LARGE SCALE GENOMIC DNA]</scope>
    <source>
        <strain evidence="7">JCM 18537</strain>
    </source>
</reference>
<keyword evidence="7" id="KW-1185">Reference proteome</keyword>
<dbReference type="SUPFAM" id="SSF46785">
    <property type="entry name" value="Winged helix' DNA-binding domain"/>
    <property type="match status" value="1"/>
</dbReference>
<dbReference type="InterPro" id="IPR023187">
    <property type="entry name" value="Tscrpt_reg_MarR-type_CS"/>
</dbReference>
<comment type="caution">
    <text evidence="6">The sequence shown here is derived from an EMBL/GenBank/DDBJ whole genome shotgun (WGS) entry which is preliminary data.</text>
</comment>
<dbReference type="RefSeq" id="WP_345440492.1">
    <property type="nucleotide sequence ID" value="NZ_BAABKO010000005.1"/>
</dbReference>
<protein>
    <recommendedName>
        <fullName evidence="5">HTH marR-type domain-containing protein</fullName>
    </recommendedName>
</protein>
<feature type="region of interest" description="Disordered" evidence="4">
    <location>
        <begin position="1"/>
        <end position="22"/>
    </location>
</feature>
<dbReference type="InterPro" id="IPR036390">
    <property type="entry name" value="WH_DNA-bd_sf"/>
</dbReference>
<dbReference type="Proteomes" id="UP001501645">
    <property type="component" value="Unassembled WGS sequence"/>
</dbReference>
<keyword evidence="2" id="KW-0238">DNA-binding</keyword>
<dbReference type="InterPro" id="IPR039422">
    <property type="entry name" value="MarR/SlyA-like"/>
</dbReference>
<gene>
    <name evidence="6" type="ORF">GCM10023351_28520</name>
</gene>
<dbReference type="Gene3D" id="1.10.10.10">
    <property type="entry name" value="Winged helix-like DNA-binding domain superfamily/Winged helix DNA-binding domain"/>
    <property type="match status" value="1"/>
</dbReference>
<keyword evidence="3" id="KW-0804">Transcription</keyword>
<evidence type="ECO:0000256" key="3">
    <source>
        <dbReference type="ARBA" id="ARBA00023163"/>
    </source>
</evidence>
<dbReference type="EMBL" id="BAABKO010000005">
    <property type="protein sequence ID" value="GAA4781646.1"/>
    <property type="molecule type" value="Genomic_DNA"/>
</dbReference>
<keyword evidence="1" id="KW-0805">Transcription regulation</keyword>
<evidence type="ECO:0000259" key="5">
    <source>
        <dbReference type="PROSITE" id="PS50995"/>
    </source>
</evidence>
<evidence type="ECO:0000256" key="4">
    <source>
        <dbReference type="SAM" id="MobiDB-lite"/>
    </source>
</evidence>
<dbReference type="PANTHER" id="PTHR33164:SF57">
    <property type="entry name" value="MARR-FAMILY TRANSCRIPTIONAL REGULATOR"/>
    <property type="match status" value="1"/>
</dbReference>
<dbReference type="InterPro" id="IPR000835">
    <property type="entry name" value="HTH_MarR-typ"/>
</dbReference>
<accession>A0ABP9AIE3</accession>
<proteinExistence type="predicted"/>
<evidence type="ECO:0000256" key="2">
    <source>
        <dbReference type="ARBA" id="ARBA00023125"/>
    </source>
</evidence>
<name>A0ABP9AIE3_9MICO</name>
<dbReference type="PROSITE" id="PS50995">
    <property type="entry name" value="HTH_MARR_2"/>
    <property type="match status" value="1"/>
</dbReference>
<evidence type="ECO:0000313" key="6">
    <source>
        <dbReference type="EMBL" id="GAA4781646.1"/>
    </source>
</evidence>
<organism evidence="6 7">
    <name type="scientific">Microbacterium gilvum</name>
    <dbReference type="NCBI Taxonomy" id="1336204"/>
    <lineage>
        <taxon>Bacteria</taxon>
        <taxon>Bacillati</taxon>
        <taxon>Actinomycetota</taxon>
        <taxon>Actinomycetes</taxon>
        <taxon>Micrococcales</taxon>
        <taxon>Microbacteriaceae</taxon>
        <taxon>Microbacterium</taxon>
    </lineage>
</organism>
<dbReference type="InterPro" id="IPR036388">
    <property type="entry name" value="WH-like_DNA-bd_sf"/>
</dbReference>
<dbReference type="Pfam" id="PF01047">
    <property type="entry name" value="MarR"/>
    <property type="match status" value="1"/>
</dbReference>
<evidence type="ECO:0000313" key="7">
    <source>
        <dbReference type="Proteomes" id="UP001501645"/>
    </source>
</evidence>
<dbReference type="PROSITE" id="PS01117">
    <property type="entry name" value="HTH_MARR_1"/>
    <property type="match status" value="1"/>
</dbReference>
<dbReference type="SMART" id="SM00347">
    <property type="entry name" value="HTH_MARR"/>
    <property type="match status" value="1"/>
</dbReference>
<dbReference type="PANTHER" id="PTHR33164">
    <property type="entry name" value="TRANSCRIPTIONAL REGULATOR, MARR FAMILY"/>
    <property type="match status" value="1"/>
</dbReference>